<evidence type="ECO:0000256" key="1">
    <source>
        <dbReference type="SAM" id="MobiDB-lite"/>
    </source>
</evidence>
<dbReference type="EMBL" id="KN848795">
    <property type="protein sequence ID" value="KIR76435.1"/>
    <property type="molecule type" value="Genomic_DNA"/>
</dbReference>
<dbReference type="Proteomes" id="UP000054272">
    <property type="component" value="Unassembled WGS sequence"/>
</dbReference>
<accession>A0ABR5BLB9</accession>
<keyword evidence="3" id="KW-1185">Reference proteome</keyword>
<sequence>MSSPDSQSFHSANSQRRSSISTNDSFHSLASSQSNASTVNTVIRQFDLSPVTTTLAPYSITTSSPAEDNTSSSHQSGAVSSTTSTTSDAYDMGFQSGCVPEWPLGANKPTRPAPLGFNYGGQTATARTAAATVPSTSANSSTYAPETYQSSQAMDTHSPQEEIFSTRHSGRASITSTGSTDPGLRDGVVSSPVPPDTLTKKSKKRYCFSLCSMS</sequence>
<organism evidence="2 3">
    <name type="scientific">Cryptococcus gattii EJB2</name>
    <dbReference type="NCBI Taxonomy" id="1296103"/>
    <lineage>
        <taxon>Eukaryota</taxon>
        <taxon>Fungi</taxon>
        <taxon>Dikarya</taxon>
        <taxon>Basidiomycota</taxon>
        <taxon>Agaricomycotina</taxon>
        <taxon>Tremellomycetes</taxon>
        <taxon>Tremellales</taxon>
        <taxon>Cryptococcaceae</taxon>
        <taxon>Cryptococcus</taxon>
        <taxon>Cryptococcus gattii species complex</taxon>
    </lineage>
</organism>
<feature type="region of interest" description="Disordered" evidence="1">
    <location>
        <begin position="59"/>
        <end position="89"/>
    </location>
</feature>
<feature type="region of interest" description="Disordered" evidence="1">
    <location>
        <begin position="155"/>
        <end position="197"/>
    </location>
</feature>
<reference evidence="2 3" key="1">
    <citation type="submission" date="2015-01" db="EMBL/GenBank/DDBJ databases">
        <title>The Genome Sequence of Cryptococcus gattii EJB2.</title>
        <authorList>
            <consortium name="The Broad Institute Genomics Platform"/>
            <person name="Cuomo C."/>
            <person name="Litvintseva A."/>
            <person name="Chen Y."/>
            <person name="Heitman J."/>
            <person name="Sun S."/>
            <person name="Springer D."/>
            <person name="Dromer F."/>
            <person name="Young S."/>
            <person name="Zeng Q."/>
            <person name="Gargeya S."/>
            <person name="Abouelleil A."/>
            <person name="Alvarado L."/>
            <person name="Chapman S.B."/>
            <person name="Gainer-Dewar J."/>
            <person name="Goldberg J."/>
            <person name="Griggs A."/>
            <person name="Gujja S."/>
            <person name="Hansen M."/>
            <person name="Howarth C."/>
            <person name="Imamovic A."/>
            <person name="Larimer J."/>
            <person name="Murphy C."/>
            <person name="Naylor J."/>
            <person name="Pearson M."/>
            <person name="Priest M."/>
            <person name="Roberts A."/>
            <person name="Saif S."/>
            <person name="Shea T."/>
            <person name="Sykes S."/>
            <person name="Wortman J."/>
            <person name="Nusbaum C."/>
            <person name="Birren B."/>
        </authorList>
    </citation>
    <scope>NUCLEOTIDE SEQUENCE [LARGE SCALE GENOMIC DNA]</scope>
    <source>
        <strain evidence="2 3">EJB2</strain>
    </source>
</reference>
<feature type="region of interest" description="Disordered" evidence="1">
    <location>
        <begin position="1"/>
        <end position="37"/>
    </location>
</feature>
<proteinExistence type="predicted"/>
<evidence type="ECO:0000313" key="3">
    <source>
        <dbReference type="Proteomes" id="UP000054272"/>
    </source>
</evidence>
<evidence type="ECO:0000313" key="2">
    <source>
        <dbReference type="EMBL" id="KIR76435.1"/>
    </source>
</evidence>
<name>A0ABR5BLB9_9TREE</name>
<gene>
    <name evidence="2" type="ORF">I306_06576</name>
</gene>
<feature type="compositionally biased region" description="Polar residues" evidence="1">
    <location>
        <begin position="59"/>
        <end position="79"/>
    </location>
</feature>
<protein>
    <submittedName>
        <fullName evidence="2">Uncharacterized protein</fullName>
    </submittedName>
</protein>